<keyword evidence="1" id="KW-1133">Transmembrane helix</keyword>
<keyword evidence="3" id="KW-1185">Reference proteome</keyword>
<dbReference type="EMBL" id="OU503058">
    <property type="protein sequence ID" value="CAI9787377.1"/>
    <property type="molecule type" value="Genomic_DNA"/>
</dbReference>
<name>A0AAD2ED15_9LAMI</name>
<dbReference type="AlphaFoldDB" id="A0AAD2ED15"/>
<evidence type="ECO:0000313" key="3">
    <source>
        <dbReference type="Proteomes" id="UP000834106"/>
    </source>
</evidence>
<dbReference type="InterPro" id="IPR036410">
    <property type="entry name" value="HSP_DnaJ_Cys-rich_dom_sf"/>
</dbReference>
<organism evidence="2 3">
    <name type="scientific">Fraxinus pennsylvanica</name>
    <dbReference type="NCBI Taxonomy" id="56036"/>
    <lineage>
        <taxon>Eukaryota</taxon>
        <taxon>Viridiplantae</taxon>
        <taxon>Streptophyta</taxon>
        <taxon>Embryophyta</taxon>
        <taxon>Tracheophyta</taxon>
        <taxon>Spermatophyta</taxon>
        <taxon>Magnoliopsida</taxon>
        <taxon>eudicotyledons</taxon>
        <taxon>Gunneridae</taxon>
        <taxon>Pentapetalae</taxon>
        <taxon>asterids</taxon>
        <taxon>lamiids</taxon>
        <taxon>Lamiales</taxon>
        <taxon>Oleaceae</taxon>
        <taxon>Oleeae</taxon>
        <taxon>Fraxinus</taxon>
    </lineage>
</organism>
<keyword evidence="1" id="KW-0812">Transmembrane</keyword>
<dbReference type="SUPFAM" id="SSF57938">
    <property type="entry name" value="DnaJ/Hsp40 cysteine-rich domain"/>
    <property type="match status" value="1"/>
</dbReference>
<dbReference type="PANTHER" id="PTHR15852">
    <property type="entry name" value="PLASTID TRANSCRIPTIONALLY ACTIVE PROTEIN"/>
    <property type="match status" value="1"/>
</dbReference>
<protein>
    <submittedName>
        <fullName evidence="2">Uncharacterized protein</fullName>
    </submittedName>
</protein>
<evidence type="ECO:0000313" key="2">
    <source>
        <dbReference type="EMBL" id="CAI9787377.1"/>
    </source>
</evidence>
<sequence length="106" mass="11551">MSSNGVSQTLRMFATAAVAFFGGTFALGFLTSSISGRLTLHIRKKYGRLCGACKGIGYYPCKLCKTNGIIKWSPLYDPVFINPCVCPTCDGFRVQRCLNCLGYGFV</sequence>
<accession>A0AAD2ED15</accession>
<evidence type="ECO:0000256" key="1">
    <source>
        <dbReference type="SAM" id="Phobius"/>
    </source>
</evidence>
<feature type="transmembrane region" description="Helical" evidence="1">
    <location>
        <begin position="12"/>
        <end position="35"/>
    </location>
</feature>
<gene>
    <name evidence="2" type="ORF">FPE_LOCUS34807</name>
</gene>
<dbReference type="Proteomes" id="UP000834106">
    <property type="component" value="Chromosome 23"/>
</dbReference>
<proteinExistence type="predicted"/>
<reference evidence="2" key="1">
    <citation type="submission" date="2023-05" db="EMBL/GenBank/DDBJ databases">
        <authorList>
            <person name="Huff M."/>
        </authorList>
    </citation>
    <scope>NUCLEOTIDE SEQUENCE</scope>
</reference>
<dbReference type="PANTHER" id="PTHR15852:SF29">
    <property type="entry name" value="PLASTID TRANSCRIPTIONALLY ACTIVE PROTEIN"/>
    <property type="match status" value="1"/>
</dbReference>
<keyword evidence="1" id="KW-0472">Membrane</keyword>